<organism evidence="3 4">
    <name type="scientific">Liparis tanakae</name>
    <name type="common">Tanaka's snailfish</name>
    <dbReference type="NCBI Taxonomy" id="230148"/>
    <lineage>
        <taxon>Eukaryota</taxon>
        <taxon>Metazoa</taxon>
        <taxon>Chordata</taxon>
        <taxon>Craniata</taxon>
        <taxon>Vertebrata</taxon>
        <taxon>Euteleostomi</taxon>
        <taxon>Actinopterygii</taxon>
        <taxon>Neopterygii</taxon>
        <taxon>Teleostei</taxon>
        <taxon>Neoteleostei</taxon>
        <taxon>Acanthomorphata</taxon>
        <taxon>Eupercaria</taxon>
        <taxon>Perciformes</taxon>
        <taxon>Cottioidei</taxon>
        <taxon>Cottales</taxon>
        <taxon>Liparidae</taxon>
        <taxon>Liparis</taxon>
    </lineage>
</organism>
<dbReference type="InterPro" id="IPR001806">
    <property type="entry name" value="Small_GTPase"/>
</dbReference>
<accession>A0A4Z2FYF1</accession>
<gene>
    <name evidence="3" type="primary">rasef_4</name>
    <name evidence="3" type="ORF">EYF80_043492</name>
</gene>
<dbReference type="OrthoDB" id="9989112at2759"/>
<dbReference type="InterPro" id="IPR050227">
    <property type="entry name" value="Rab"/>
</dbReference>
<evidence type="ECO:0000313" key="3">
    <source>
        <dbReference type="EMBL" id="TNN46316.1"/>
    </source>
</evidence>
<dbReference type="SUPFAM" id="SSF52540">
    <property type="entry name" value="P-loop containing nucleoside triphosphate hydrolases"/>
    <property type="match status" value="1"/>
</dbReference>
<evidence type="ECO:0000313" key="4">
    <source>
        <dbReference type="Proteomes" id="UP000314294"/>
    </source>
</evidence>
<dbReference type="GO" id="GO:0003924">
    <property type="term" value="F:GTPase activity"/>
    <property type="evidence" value="ECO:0007669"/>
    <property type="project" value="InterPro"/>
</dbReference>
<dbReference type="PRINTS" id="PR00449">
    <property type="entry name" value="RASTRNSFRMNG"/>
</dbReference>
<dbReference type="InterPro" id="IPR005225">
    <property type="entry name" value="Small_GTP-bd"/>
</dbReference>
<dbReference type="SMART" id="SM00175">
    <property type="entry name" value="RAB"/>
    <property type="match status" value="1"/>
</dbReference>
<dbReference type="Pfam" id="PF00071">
    <property type="entry name" value="Ras"/>
    <property type="match status" value="1"/>
</dbReference>
<dbReference type="NCBIfam" id="TIGR00231">
    <property type="entry name" value="small_GTP"/>
    <property type="match status" value="1"/>
</dbReference>
<comment type="caution">
    <text evidence="3">The sequence shown here is derived from an EMBL/GenBank/DDBJ whole genome shotgun (WGS) entry which is preliminary data.</text>
</comment>
<proteinExistence type="predicted"/>
<keyword evidence="2" id="KW-0342">GTP-binding</keyword>
<dbReference type="InterPro" id="IPR027417">
    <property type="entry name" value="P-loop_NTPase"/>
</dbReference>
<protein>
    <submittedName>
        <fullName evidence="3">Ras and EF-hand domain-containing protein</fullName>
    </submittedName>
</protein>
<dbReference type="CDD" id="cd00154">
    <property type="entry name" value="Rab"/>
    <property type="match status" value="1"/>
</dbReference>
<dbReference type="Gene3D" id="3.40.50.300">
    <property type="entry name" value="P-loop containing nucleotide triphosphate hydrolases"/>
    <property type="match status" value="1"/>
</dbReference>
<dbReference type="PANTHER" id="PTHR47977">
    <property type="entry name" value="RAS-RELATED PROTEIN RAB"/>
    <property type="match status" value="1"/>
</dbReference>
<dbReference type="Proteomes" id="UP000314294">
    <property type="component" value="Unassembled WGS sequence"/>
</dbReference>
<dbReference type="AlphaFoldDB" id="A0A4Z2FYF1"/>
<dbReference type="PROSITE" id="PS51419">
    <property type="entry name" value="RAB"/>
    <property type="match status" value="1"/>
</dbReference>
<dbReference type="EMBL" id="SRLO01000796">
    <property type="protein sequence ID" value="TNN46316.1"/>
    <property type="molecule type" value="Genomic_DNA"/>
</dbReference>
<evidence type="ECO:0000256" key="1">
    <source>
        <dbReference type="ARBA" id="ARBA00022741"/>
    </source>
</evidence>
<reference evidence="3 4" key="1">
    <citation type="submission" date="2019-03" db="EMBL/GenBank/DDBJ databases">
        <title>First draft genome of Liparis tanakae, snailfish: a comprehensive survey of snailfish specific genes.</title>
        <authorList>
            <person name="Kim W."/>
            <person name="Song I."/>
            <person name="Jeong J.-H."/>
            <person name="Kim D."/>
            <person name="Kim S."/>
            <person name="Ryu S."/>
            <person name="Song J.Y."/>
            <person name="Lee S.K."/>
        </authorList>
    </citation>
    <scope>NUCLEOTIDE SEQUENCE [LARGE SCALE GENOMIC DNA]</scope>
    <source>
        <tissue evidence="3">Muscle</tissue>
    </source>
</reference>
<name>A0A4Z2FYF1_9TELE</name>
<evidence type="ECO:0000256" key="2">
    <source>
        <dbReference type="ARBA" id="ARBA00023134"/>
    </source>
</evidence>
<keyword evidence="4" id="KW-1185">Reference proteome</keyword>
<dbReference type="GO" id="GO:0005525">
    <property type="term" value="F:GTP binding"/>
    <property type="evidence" value="ECO:0007669"/>
    <property type="project" value="UniProtKB-KW"/>
</dbReference>
<sequence length="116" mass="12973">MEGPEEPAPMYRLVLAGDAGAGKSSFLLRLTLNEFKGDIQTTLGVDFQTKRMLVDGQKTSLQIWDTAGQERTSRLVCSASSYRSSLSWAAARLFKHFTRGNTHFMTHTDQDTLDEK</sequence>
<keyword evidence="1" id="KW-0547">Nucleotide-binding</keyword>